<proteinExistence type="predicted"/>
<comment type="caution">
    <text evidence="2">The sequence shown here is derived from an EMBL/GenBank/DDBJ whole genome shotgun (WGS) entry which is preliminary data.</text>
</comment>
<dbReference type="AlphaFoldDB" id="A0A444J4C9"/>
<dbReference type="EMBL" id="MTKO01000014">
    <property type="protein sequence ID" value="RWX47933.1"/>
    <property type="molecule type" value="Genomic_DNA"/>
</dbReference>
<dbReference type="AntiFam" id="ANF00159">
    <property type="entry name" value="Shadow ORF (opposite uvrA)"/>
</dbReference>
<sequence>MQTDAGFVQDVEYPGQPGADLGGQPNPLGLAAGQGSGLALQREIAQAYPVQESQPLLHLLEHGLSNHLIPTAEFHVCQLLDEVVNGHPGELDNRIPADQDS</sequence>
<dbReference type="Proteomes" id="UP000287853">
    <property type="component" value="Unassembled WGS sequence"/>
</dbReference>
<organism evidence="2 3">
    <name type="scientific">Candidatus Electrothrix aarhusensis</name>
    <dbReference type="NCBI Taxonomy" id="1859131"/>
    <lineage>
        <taxon>Bacteria</taxon>
        <taxon>Pseudomonadati</taxon>
        <taxon>Thermodesulfobacteriota</taxon>
        <taxon>Desulfobulbia</taxon>
        <taxon>Desulfobulbales</taxon>
        <taxon>Desulfobulbaceae</taxon>
        <taxon>Candidatus Electrothrix</taxon>
    </lineage>
</organism>
<evidence type="ECO:0000313" key="2">
    <source>
        <dbReference type="EMBL" id="RWX47933.1"/>
    </source>
</evidence>
<keyword evidence="3" id="KW-1185">Reference proteome</keyword>
<accession>A0A444J4C9</accession>
<protein>
    <submittedName>
        <fullName evidence="2">Uncharacterized protein</fullName>
    </submittedName>
</protein>
<gene>
    <name evidence="2" type="ORF">H206_05485</name>
</gene>
<reference evidence="2 3" key="1">
    <citation type="submission" date="2017-01" db="EMBL/GenBank/DDBJ databases">
        <title>The cable genome- insights into the physiology and evolution of filamentous bacteria capable of sulfide oxidation via long distance electron transfer.</title>
        <authorList>
            <person name="Schreiber L."/>
            <person name="Bjerg J.T."/>
            <person name="Boggild A."/>
            <person name="Van De Vossenberg J."/>
            <person name="Meysman F."/>
            <person name="Nielsen L.P."/>
            <person name="Schramm A."/>
            <person name="Kjeldsen K.U."/>
        </authorList>
    </citation>
    <scope>NUCLEOTIDE SEQUENCE [LARGE SCALE GENOMIC DNA]</scope>
    <source>
        <strain evidence="2">MCF</strain>
    </source>
</reference>
<name>A0A444J4C9_9BACT</name>
<evidence type="ECO:0000313" key="3">
    <source>
        <dbReference type="Proteomes" id="UP000287853"/>
    </source>
</evidence>
<evidence type="ECO:0000256" key="1">
    <source>
        <dbReference type="SAM" id="MobiDB-lite"/>
    </source>
</evidence>
<feature type="region of interest" description="Disordered" evidence="1">
    <location>
        <begin position="1"/>
        <end position="29"/>
    </location>
</feature>